<gene>
    <name evidence="3" type="ORF">Q7514_12310</name>
</gene>
<organism evidence="3 4">
    <name type="scientific">Rhodococcus artemisiae</name>
    <dbReference type="NCBI Taxonomy" id="714159"/>
    <lineage>
        <taxon>Bacteria</taxon>
        <taxon>Bacillati</taxon>
        <taxon>Actinomycetota</taxon>
        <taxon>Actinomycetes</taxon>
        <taxon>Mycobacteriales</taxon>
        <taxon>Nocardiaceae</taxon>
        <taxon>Rhodococcus</taxon>
    </lineage>
</organism>
<feature type="domain" description="Dienelactone hydrolase" evidence="2">
    <location>
        <begin position="36"/>
        <end position="244"/>
    </location>
</feature>
<evidence type="ECO:0000313" key="4">
    <source>
        <dbReference type="Proteomes" id="UP001336020"/>
    </source>
</evidence>
<name>A0ABU7L9R9_9NOCA</name>
<dbReference type="EMBL" id="JAUTXY010000004">
    <property type="protein sequence ID" value="MEE2058305.1"/>
    <property type="molecule type" value="Genomic_DNA"/>
</dbReference>
<sequence>MHDSDGRAIVETMPELSKDAAPLAGEAGELPLTVVRPDVSPRGCIVLLHRARVFSPTLLEFMEALADERWLIVAPDLHSRGPGSDEAALFAEAARVNADATFAWITAAGIGMDMVGLLGFDEAGTAAMWVGTTRPVGAVVSVAAPGIVESLRPVVPPLVDLVRSIRAPWLGLYGIDDPNTPRRDVEQLSDSAAKADAPTLVVSYEGLEHRPDEPPATHSTADPDEDPREAAIIDARRRIFDWFDSNLR</sequence>
<comment type="caution">
    <text evidence="3">The sequence shown here is derived from an EMBL/GenBank/DDBJ whole genome shotgun (WGS) entry which is preliminary data.</text>
</comment>
<keyword evidence="4" id="KW-1185">Reference proteome</keyword>
<evidence type="ECO:0000256" key="1">
    <source>
        <dbReference type="SAM" id="MobiDB-lite"/>
    </source>
</evidence>
<keyword evidence="3" id="KW-0378">Hydrolase</keyword>
<evidence type="ECO:0000259" key="2">
    <source>
        <dbReference type="Pfam" id="PF01738"/>
    </source>
</evidence>
<proteinExistence type="predicted"/>
<dbReference type="Gene3D" id="3.40.50.1820">
    <property type="entry name" value="alpha/beta hydrolase"/>
    <property type="match status" value="1"/>
</dbReference>
<feature type="compositionally biased region" description="Basic and acidic residues" evidence="1">
    <location>
        <begin position="206"/>
        <end position="215"/>
    </location>
</feature>
<dbReference type="SUPFAM" id="SSF53474">
    <property type="entry name" value="alpha/beta-Hydrolases"/>
    <property type="match status" value="1"/>
</dbReference>
<dbReference type="GO" id="GO:0016787">
    <property type="term" value="F:hydrolase activity"/>
    <property type="evidence" value="ECO:0007669"/>
    <property type="project" value="UniProtKB-KW"/>
</dbReference>
<feature type="region of interest" description="Disordered" evidence="1">
    <location>
        <begin position="206"/>
        <end position="228"/>
    </location>
</feature>
<dbReference type="RefSeq" id="WP_330133522.1">
    <property type="nucleotide sequence ID" value="NZ_JAUTXY010000004.1"/>
</dbReference>
<dbReference type="InterPro" id="IPR002925">
    <property type="entry name" value="Dienelactn_hydro"/>
</dbReference>
<accession>A0ABU7L9R9</accession>
<dbReference type="InterPro" id="IPR029058">
    <property type="entry name" value="AB_hydrolase_fold"/>
</dbReference>
<protein>
    <submittedName>
        <fullName evidence="3">Dienelactone hydrolase family protein</fullName>
    </submittedName>
</protein>
<evidence type="ECO:0000313" key="3">
    <source>
        <dbReference type="EMBL" id="MEE2058305.1"/>
    </source>
</evidence>
<reference evidence="3 4" key="1">
    <citation type="submission" date="2023-07" db="EMBL/GenBank/DDBJ databases">
        <authorList>
            <person name="Girao M."/>
            <person name="Carvalho M.F."/>
        </authorList>
    </citation>
    <scope>NUCLEOTIDE SEQUENCE [LARGE SCALE GENOMIC DNA]</scope>
    <source>
        <strain evidence="3 4">YIM65754</strain>
    </source>
</reference>
<dbReference type="Pfam" id="PF01738">
    <property type="entry name" value="DLH"/>
    <property type="match status" value="1"/>
</dbReference>
<dbReference type="Proteomes" id="UP001336020">
    <property type="component" value="Unassembled WGS sequence"/>
</dbReference>